<sequence>MKHITREHHHKKTSSQENIITRKHHHKAHDKRTSSQRTSQANIITKNIITKNIITKNTITKNIITKNITSEHHKSIWQRQRFMIFLRLSNFYDHTNKALSMERTTISLSCTADKFGEACVRPQVSKGENKSGEGAGLHVRPWGEETSLAMELDINP</sequence>
<feature type="compositionally biased region" description="Basic residues" evidence="1">
    <location>
        <begin position="21"/>
        <end position="30"/>
    </location>
</feature>
<proteinExistence type="predicted"/>
<keyword evidence="3" id="KW-1185">Reference proteome</keyword>
<dbReference type="EMBL" id="CBTN010000005">
    <property type="protein sequence ID" value="CDH50121.1"/>
    <property type="molecule type" value="Genomic_DNA"/>
</dbReference>
<evidence type="ECO:0000313" key="2">
    <source>
        <dbReference type="EMBL" id="CDH50121.1"/>
    </source>
</evidence>
<evidence type="ECO:0000256" key="1">
    <source>
        <dbReference type="SAM" id="MobiDB-lite"/>
    </source>
</evidence>
<protein>
    <submittedName>
        <fullName evidence="2">Uncharacterized protein</fullName>
    </submittedName>
</protein>
<reference evidence="2" key="1">
    <citation type="submission" date="2013-08" db="EMBL/GenBank/DDBJ databases">
        <title>Gene expansion shapes genome architecture in the human pathogen Lichtheimia corymbifera: an evolutionary genomics analysis in the ancient terrestrial Mucorales (Mucoromycotina).</title>
        <authorList>
            <person name="Schwartze V.U."/>
            <person name="Winter S."/>
            <person name="Shelest E."/>
            <person name="Marcet-Houben M."/>
            <person name="Horn F."/>
            <person name="Wehner S."/>
            <person name="Hoffmann K."/>
            <person name="Riege K."/>
            <person name="Sammeth M."/>
            <person name="Nowrousian M."/>
            <person name="Valiante V."/>
            <person name="Linde J."/>
            <person name="Jacobsen I.D."/>
            <person name="Marz M."/>
            <person name="Brakhage A.A."/>
            <person name="Gabaldon T."/>
            <person name="Bocker S."/>
            <person name="Voigt K."/>
        </authorList>
    </citation>
    <scope>NUCLEOTIDE SEQUENCE [LARGE SCALE GENOMIC DNA]</scope>
    <source>
        <strain evidence="2">FSU 9682</strain>
    </source>
</reference>
<feature type="region of interest" description="Disordered" evidence="1">
    <location>
        <begin position="1"/>
        <end position="39"/>
    </location>
</feature>
<gene>
    <name evidence="2" type="ORF">LCOR_01843.1</name>
</gene>
<accession>A0A068RMF2</accession>
<organism evidence="2 3">
    <name type="scientific">Lichtheimia corymbifera JMRC:FSU:9682</name>
    <dbReference type="NCBI Taxonomy" id="1263082"/>
    <lineage>
        <taxon>Eukaryota</taxon>
        <taxon>Fungi</taxon>
        <taxon>Fungi incertae sedis</taxon>
        <taxon>Mucoromycota</taxon>
        <taxon>Mucoromycotina</taxon>
        <taxon>Mucoromycetes</taxon>
        <taxon>Mucorales</taxon>
        <taxon>Lichtheimiaceae</taxon>
        <taxon>Lichtheimia</taxon>
    </lineage>
</organism>
<dbReference type="AlphaFoldDB" id="A0A068RMF2"/>
<feature type="compositionally biased region" description="Basic residues" evidence="1">
    <location>
        <begin position="1"/>
        <end position="13"/>
    </location>
</feature>
<name>A0A068RMF2_9FUNG</name>
<dbReference type="VEuPathDB" id="FungiDB:LCOR_01843.1"/>
<comment type="caution">
    <text evidence="2">The sequence shown here is derived from an EMBL/GenBank/DDBJ whole genome shotgun (WGS) entry which is preliminary data.</text>
</comment>
<evidence type="ECO:0000313" key="3">
    <source>
        <dbReference type="Proteomes" id="UP000027586"/>
    </source>
</evidence>
<dbReference type="Proteomes" id="UP000027586">
    <property type="component" value="Unassembled WGS sequence"/>
</dbReference>